<dbReference type="Pfam" id="PF01937">
    <property type="entry name" value="ARMT1-like_dom"/>
    <property type="match status" value="1"/>
</dbReference>
<dbReference type="GO" id="GO:0032259">
    <property type="term" value="P:methylation"/>
    <property type="evidence" value="ECO:0007669"/>
    <property type="project" value="UniProtKB-KW"/>
</dbReference>
<dbReference type="EMBL" id="JABSTV010001248">
    <property type="protein sequence ID" value="KAH7970017.1"/>
    <property type="molecule type" value="Genomic_DNA"/>
</dbReference>
<comment type="catalytic activity">
    <reaction evidence="1 13">
        <text>L-glutamyl-[protein] + S-adenosyl-L-methionine = [protein]-L-glutamate 5-O-methyl ester + S-adenosyl-L-homocysteine</text>
        <dbReference type="Rhea" id="RHEA:24452"/>
        <dbReference type="Rhea" id="RHEA-COMP:10208"/>
        <dbReference type="Rhea" id="RHEA-COMP:10311"/>
        <dbReference type="ChEBI" id="CHEBI:29973"/>
        <dbReference type="ChEBI" id="CHEBI:57856"/>
        <dbReference type="ChEBI" id="CHEBI:59789"/>
        <dbReference type="ChEBI" id="CHEBI:82795"/>
    </reaction>
</comment>
<reference evidence="16" key="1">
    <citation type="journal article" date="2020" name="Cell">
        <title>Large-Scale Comparative Analyses of Tick Genomes Elucidate Their Genetic Diversity and Vector Capacities.</title>
        <authorList>
            <consortium name="Tick Genome and Microbiome Consortium (TIGMIC)"/>
            <person name="Jia N."/>
            <person name="Wang J."/>
            <person name="Shi W."/>
            <person name="Du L."/>
            <person name="Sun Y."/>
            <person name="Zhan W."/>
            <person name="Jiang J.F."/>
            <person name="Wang Q."/>
            <person name="Zhang B."/>
            <person name="Ji P."/>
            <person name="Bell-Sakyi L."/>
            <person name="Cui X.M."/>
            <person name="Yuan T.T."/>
            <person name="Jiang B.G."/>
            <person name="Yang W.F."/>
            <person name="Lam T.T."/>
            <person name="Chang Q.C."/>
            <person name="Ding S.J."/>
            <person name="Wang X.J."/>
            <person name="Zhu J.G."/>
            <person name="Ruan X.D."/>
            <person name="Zhao L."/>
            <person name="Wei J.T."/>
            <person name="Ye R.Z."/>
            <person name="Que T.C."/>
            <person name="Du C.H."/>
            <person name="Zhou Y.H."/>
            <person name="Cheng J.X."/>
            <person name="Dai P.F."/>
            <person name="Guo W.B."/>
            <person name="Han X.H."/>
            <person name="Huang E.J."/>
            <person name="Li L.F."/>
            <person name="Wei W."/>
            <person name="Gao Y.C."/>
            <person name="Liu J.Z."/>
            <person name="Shao H.Z."/>
            <person name="Wang X."/>
            <person name="Wang C.C."/>
            <person name="Yang T.C."/>
            <person name="Huo Q.B."/>
            <person name="Li W."/>
            <person name="Chen H.Y."/>
            <person name="Chen S.E."/>
            <person name="Zhou L.G."/>
            <person name="Ni X.B."/>
            <person name="Tian J.H."/>
            <person name="Sheng Y."/>
            <person name="Liu T."/>
            <person name="Pan Y.S."/>
            <person name="Xia L.Y."/>
            <person name="Li J."/>
            <person name="Zhao F."/>
            <person name="Cao W.C."/>
        </authorList>
    </citation>
    <scope>NUCLEOTIDE SEQUENCE</scope>
    <source>
        <strain evidence="16">Rsan-2018</strain>
    </source>
</reference>
<accession>A0A9D4QB52</accession>
<evidence type="ECO:0000256" key="8">
    <source>
        <dbReference type="ARBA" id="ARBA00022723"/>
    </source>
</evidence>
<keyword evidence="4" id="KW-0533">Nickel</keyword>
<evidence type="ECO:0000256" key="14">
    <source>
        <dbReference type="SAM" id="MobiDB-lite"/>
    </source>
</evidence>
<dbReference type="VEuPathDB" id="VectorBase:RSAN_026581"/>
<dbReference type="EC" id="3.1.3.-" evidence="13"/>
<evidence type="ECO:0000256" key="3">
    <source>
        <dbReference type="ARBA" id="ARBA00009519"/>
    </source>
</evidence>
<comment type="catalytic activity">
    <reaction evidence="2 13">
        <text>beta-D-fructose 1-phosphate + H2O = D-fructose + phosphate</text>
        <dbReference type="Rhea" id="RHEA:35603"/>
        <dbReference type="ChEBI" id="CHEBI:15377"/>
        <dbReference type="ChEBI" id="CHEBI:37721"/>
        <dbReference type="ChEBI" id="CHEBI:43474"/>
        <dbReference type="ChEBI" id="CHEBI:138881"/>
    </reaction>
</comment>
<comment type="catalytic activity">
    <reaction evidence="12 13">
        <text>beta-D-fructose 6-phosphate = dihydroxyacetone + D-glyceraldehyde 3-phosphate</text>
        <dbReference type="Rhea" id="RHEA:28002"/>
        <dbReference type="ChEBI" id="CHEBI:16016"/>
        <dbReference type="ChEBI" id="CHEBI:57634"/>
        <dbReference type="ChEBI" id="CHEBI:59776"/>
    </reaction>
</comment>
<comment type="function">
    <text evidence="11 13">Metal-dependent phosphatase that shows phosphatase activity against several substrates, including fructose-1-phosphate and fructose-6-phosphate. Its preference for fructose-1-phosphate, a strong glycating agent that causes DNA damage rather than a canonical yeast metabolite, suggests a damage-control function in hexose phosphate metabolism. Has also been shown to have O-methyltransferase activity that methylates glutamate residues of target proteins to form gamma-glutamyl methyl ester residues. Possibly methylates PCNA, suggesting it is involved in the DNA damage response.</text>
</comment>
<reference evidence="16" key="2">
    <citation type="submission" date="2021-09" db="EMBL/GenBank/DDBJ databases">
        <authorList>
            <person name="Jia N."/>
            <person name="Wang J."/>
            <person name="Shi W."/>
            <person name="Du L."/>
            <person name="Sun Y."/>
            <person name="Zhan W."/>
            <person name="Jiang J."/>
            <person name="Wang Q."/>
            <person name="Zhang B."/>
            <person name="Ji P."/>
            <person name="Sakyi L.B."/>
            <person name="Cui X."/>
            <person name="Yuan T."/>
            <person name="Jiang B."/>
            <person name="Yang W."/>
            <person name="Lam T.T.-Y."/>
            <person name="Chang Q."/>
            <person name="Ding S."/>
            <person name="Wang X."/>
            <person name="Zhu J."/>
            <person name="Ruan X."/>
            <person name="Zhao L."/>
            <person name="Wei J."/>
            <person name="Que T."/>
            <person name="Du C."/>
            <person name="Cheng J."/>
            <person name="Dai P."/>
            <person name="Han X."/>
            <person name="Huang E."/>
            <person name="Gao Y."/>
            <person name="Liu J."/>
            <person name="Shao H."/>
            <person name="Ye R."/>
            <person name="Li L."/>
            <person name="Wei W."/>
            <person name="Wang X."/>
            <person name="Wang C."/>
            <person name="Huo Q."/>
            <person name="Li W."/>
            <person name="Guo W."/>
            <person name="Chen H."/>
            <person name="Chen S."/>
            <person name="Zhou L."/>
            <person name="Zhou L."/>
            <person name="Ni X."/>
            <person name="Tian J."/>
            <person name="Zhou Y."/>
            <person name="Sheng Y."/>
            <person name="Liu T."/>
            <person name="Pan Y."/>
            <person name="Xia L."/>
            <person name="Li J."/>
            <person name="Zhao F."/>
            <person name="Cao W."/>
        </authorList>
    </citation>
    <scope>NUCLEOTIDE SEQUENCE</scope>
    <source>
        <strain evidence="16">Rsan-2018</strain>
        <tissue evidence="16">Larvae</tissue>
    </source>
</reference>
<dbReference type="OMA" id="IFARQKM"/>
<dbReference type="PANTHER" id="PTHR12260:SF6">
    <property type="entry name" value="DAMAGE-CONTROL PHOSPHATASE ARMT1"/>
    <property type="match status" value="1"/>
</dbReference>
<dbReference type="Gene3D" id="1.20.930.60">
    <property type="match status" value="1"/>
</dbReference>
<dbReference type="FunFam" id="3.40.50.10880:FF:000002">
    <property type="entry name" value="Acidic residue methyltransferase 1"/>
    <property type="match status" value="1"/>
</dbReference>
<keyword evidence="17" id="KW-1185">Reference proteome</keyword>
<proteinExistence type="inferred from homology"/>
<dbReference type="InterPro" id="IPR039763">
    <property type="entry name" value="ARMT1"/>
</dbReference>
<evidence type="ECO:0000256" key="4">
    <source>
        <dbReference type="ARBA" id="ARBA00022596"/>
    </source>
</evidence>
<dbReference type="Gene3D" id="3.40.50.10880">
    <property type="entry name" value="Uncharacterised protein PF01937, DUF89, domain 3"/>
    <property type="match status" value="1"/>
</dbReference>
<keyword evidence="8 13" id="KW-0479">Metal-binding</keyword>
<dbReference type="InterPro" id="IPR036075">
    <property type="entry name" value="ARMT-1-like_metal-bd_sf"/>
</dbReference>
<keyword evidence="5 13" id="KW-0489">Methyltransferase</keyword>
<comment type="caution">
    <text evidence="16">The sequence shown here is derived from an EMBL/GenBank/DDBJ whole genome shotgun (WGS) entry which is preliminary data.</text>
</comment>
<evidence type="ECO:0000256" key="5">
    <source>
        <dbReference type="ARBA" id="ARBA00022603"/>
    </source>
</evidence>
<comment type="cofactor">
    <cofactor evidence="13">
        <name>Mn(2+)</name>
        <dbReference type="ChEBI" id="CHEBI:29035"/>
    </cofactor>
    <cofactor evidence="13">
        <name>Ni(2+)</name>
        <dbReference type="ChEBI" id="CHEBI:49786"/>
    </cofactor>
</comment>
<gene>
    <name evidence="16" type="ORF">HPB52_023906</name>
</gene>
<evidence type="ECO:0000313" key="17">
    <source>
        <dbReference type="Proteomes" id="UP000821837"/>
    </source>
</evidence>
<evidence type="ECO:0000256" key="2">
    <source>
        <dbReference type="ARBA" id="ARBA00001326"/>
    </source>
</evidence>
<keyword evidence="6" id="KW-0808">Transferase</keyword>
<evidence type="ECO:0000256" key="12">
    <source>
        <dbReference type="ARBA" id="ARBA00048809"/>
    </source>
</evidence>
<evidence type="ECO:0000256" key="11">
    <source>
        <dbReference type="ARBA" id="ARBA00045980"/>
    </source>
</evidence>
<name>A0A9D4QB52_RHISA</name>
<dbReference type="GO" id="GO:0016791">
    <property type="term" value="F:phosphatase activity"/>
    <property type="evidence" value="ECO:0007669"/>
    <property type="project" value="TreeGrafter"/>
</dbReference>
<dbReference type="GO" id="GO:0046872">
    <property type="term" value="F:metal ion binding"/>
    <property type="evidence" value="ECO:0007669"/>
    <property type="project" value="UniProtKB-UniRule"/>
</dbReference>
<keyword evidence="10 13" id="KW-0464">Manganese</keyword>
<dbReference type="PANTHER" id="PTHR12260">
    <property type="entry name" value="DAMAGE-CONTROL PHOSPHATASE ARMT1"/>
    <property type="match status" value="1"/>
</dbReference>
<evidence type="ECO:0000256" key="7">
    <source>
        <dbReference type="ARBA" id="ARBA00022691"/>
    </source>
</evidence>
<feature type="region of interest" description="Disordered" evidence="14">
    <location>
        <begin position="1"/>
        <end position="33"/>
    </location>
</feature>
<evidence type="ECO:0000313" key="16">
    <source>
        <dbReference type="EMBL" id="KAH7970017.1"/>
    </source>
</evidence>
<dbReference type="GO" id="GO:0005634">
    <property type="term" value="C:nucleus"/>
    <property type="evidence" value="ECO:0007669"/>
    <property type="project" value="TreeGrafter"/>
</dbReference>
<dbReference type="GO" id="GO:0006974">
    <property type="term" value="P:DNA damage response"/>
    <property type="evidence" value="ECO:0007669"/>
    <property type="project" value="TreeGrafter"/>
</dbReference>
<dbReference type="OrthoDB" id="541375at2759"/>
<keyword evidence="9 13" id="KW-0378">Hydrolase</keyword>
<organism evidence="16 17">
    <name type="scientific">Rhipicephalus sanguineus</name>
    <name type="common">Brown dog tick</name>
    <name type="synonym">Ixodes sanguineus</name>
    <dbReference type="NCBI Taxonomy" id="34632"/>
    <lineage>
        <taxon>Eukaryota</taxon>
        <taxon>Metazoa</taxon>
        <taxon>Ecdysozoa</taxon>
        <taxon>Arthropoda</taxon>
        <taxon>Chelicerata</taxon>
        <taxon>Arachnida</taxon>
        <taxon>Acari</taxon>
        <taxon>Parasitiformes</taxon>
        <taxon>Ixodida</taxon>
        <taxon>Ixodoidea</taxon>
        <taxon>Ixodidae</taxon>
        <taxon>Rhipicephalinae</taxon>
        <taxon>Rhipicephalus</taxon>
        <taxon>Rhipicephalus</taxon>
    </lineage>
</organism>
<evidence type="ECO:0000256" key="10">
    <source>
        <dbReference type="ARBA" id="ARBA00023211"/>
    </source>
</evidence>
<evidence type="ECO:0000256" key="13">
    <source>
        <dbReference type="RuleBase" id="RU367030"/>
    </source>
</evidence>
<evidence type="ECO:0000256" key="9">
    <source>
        <dbReference type="ARBA" id="ARBA00022801"/>
    </source>
</evidence>
<dbReference type="EC" id="2.1.1.-" evidence="13"/>
<comment type="domain">
    <text evidence="13">Subfamily III proteins have a conserved RTxK motif about 40-50 residues from the C-terminus; the threonine may be replaced by serine or cysteine.</text>
</comment>
<evidence type="ECO:0000256" key="1">
    <source>
        <dbReference type="ARBA" id="ARBA00000807"/>
    </source>
</evidence>
<keyword evidence="7" id="KW-0949">S-adenosyl-L-methionine</keyword>
<protein>
    <recommendedName>
        <fullName evidence="13">Sugar phosphate phosphatase</fullName>
        <ecNumber evidence="13">2.1.1.-</ecNumber>
        <ecNumber evidence="13">3.1.3.-</ecNumber>
    </recommendedName>
</protein>
<dbReference type="Proteomes" id="UP000821837">
    <property type="component" value="Unassembled WGS sequence"/>
</dbReference>
<evidence type="ECO:0000259" key="15">
    <source>
        <dbReference type="Pfam" id="PF01937"/>
    </source>
</evidence>
<comment type="similarity">
    <text evidence="3 13">Belongs to the damage-control phosphatase family. Sugar phosphate phosphatase III subfamily.</text>
</comment>
<dbReference type="InterPro" id="IPR002791">
    <property type="entry name" value="ARMT1-like_metal-bd"/>
</dbReference>
<dbReference type="GO" id="GO:0051998">
    <property type="term" value="F:protein carboxyl O-methyltransferase activity"/>
    <property type="evidence" value="ECO:0007669"/>
    <property type="project" value="UniProtKB-UniRule"/>
</dbReference>
<sequence>MAASNVSGAPPHVSPFDQQRKSDMATTSLPPPLTAKDPAGFAYKTVHERLAVILTRTMDTASNDVATMGSEACDDMKLVAARLTKLRDEIAANKPLVALEDDFEDATVWNSVLDKYTADGKGNAPRWYDAPWLYFETYFYRRIFGAFYESAKLKEYDYFAKFKHEALDGSINAVRILIDSAAASAHRDVAPAALRQATRRLVEISLWGNRCDLSLSCGADASSQADALQKTDALRPFIISNDTDKLLEHLWKLRERNLGGSKSSTRLHCVMDNSGYELSSDLVLFDFLHVTGYVTGVTLHAKAIPYYVSDVMRRDVSWTLRKMQESQHESMRALAERCQRRLADGAWSVQDDIFWTQPFDYAQMATRRPELYKTLQSADLVFFKGDVNYRKLVGDLEWDPSVPFKQALRGFEPTFLCTLRTIKSNTVAGVDRSVAREVAQRSPDWLITGEYAVIQCAGTA</sequence>
<dbReference type="AlphaFoldDB" id="A0A9D4QB52"/>
<dbReference type="SUPFAM" id="SSF111321">
    <property type="entry name" value="AF1104-like"/>
    <property type="match status" value="1"/>
</dbReference>
<evidence type="ECO:0000256" key="6">
    <source>
        <dbReference type="ARBA" id="ARBA00022679"/>
    </source>
</evidence>
<feature type="domain" description="Damage-control phosphatase ARMT1-like metal-binding" evidence="15">
    <location>
        <begin position="45"/>
        <end position="431"/>
    </location>
</feature>